<comment type="caution">
    <text evidence="2">The sequence shown here is derived from an EMBL/GenBank/DDBJ whole genome shotgun (WGS) entry which is preliminary data.</text>
</comment>
<dbReference type="EMBL" id="ARXS01000002">
    <property type="protein sequence ID" value="MCU5781214.1"/>
    <property type="molecule type" value="Genomic_DNA"/>
</dbReference>
<dbReference type="RefSeq" id="WP_262459353.1">
    <property type="nucleotide sequence ID" value="NZ_ARXS01000002.1"/>
</dbReference>
<dbReference type="PRINTS" id="PR00111">
    <property type="entry name" value="ABHYDROLASE"/>
</dbReference>
<feature type="domain" description="AB hydrolase-1" evidence="1">
    <location>
        <begin position="30"/>
        <end position="254"/>
    </location>
</feature>
<dbReference type="InterPro" id="IPR000073">
    <property type="entry name" value="AB_hydrolase_1"/>
</dbReference>
<dbReference type="InterPro" id="IPR050266">
    <property type="entry name" value="AB_hydrolase_sf"/>
</dbReference>
<reference evidence="2" key="1">
    <citation type="submission" date="2012-09" db="EMBL/GenBank/DDBJ databases">
        <title>Genome Sequence of alkane-degrading Bacterium Alcanivorax balearicus MACL04.</title>
        <authorList>
            <person name="Lai Q."/>
            <person name="Shao Z."/>
        </authorList>
    </citation>
    <scope>NUCLEOTIDE SEQUENCE</scope>
    <source>
        <strain evidence="2">MACL04</strain>
    </source>
</reference>
<organism evidence="2 3">
    <name type="scientific">Alloalcanivorax balearicus MACL04</name>
    <dbReference type="NCBI Taxonomy" id="1177182"/>
    <lineage>
        <taxon>Bacteria</taxon>
        <taxon>Pseudomonadati</taxon>
        <taxon>Pseudomonadota</taxon>
        <taxon>Gammaproteobacteria</taxon>
        <taxon>Oceanospirillales</taxon>
        <taxon>Alcanivoracaceae</taxon>
        <taxon>Alloalcanivorax</taxon>
    </lineage>
</organism>
<dbReference type="PANTHER" id="PTHR43798:SF5">
    <property type="entry name" value="MONOACYLGLYCEROL LIPASE ABHD6"/>
    <property type="match status" value="1"/>
</dbReference>
<dbReference type="Pfam" id="PF00561">
    <property type="entry name" value="Abhydrolase_1"/>
    <property type="match status" value="1"/>
</dbReference>
<dbReference type="Proteomes" id="UP001064106">
    <property type="component" value="Unassembled WGS sequence"/>
</dbReference>
<dbReference type="SUPFAM" id="SSF53474">
    <property type="entry name" value="alpha/beta-Hydrolases"/>
    <property type="match status" value="1"/>
</dbReference>
<evidence type="ECO:0000313" key="3">
    <source>
        <dbReference type="Proteomes" id="UP001064106"/>
    </source>
</evidence>
<evidence type="ECO:0000313" key="2">
    <source>
        <dbReference type="EMBL" id="MCU5781214.1"/>
    </source>
</evidence>
<proteinExistence type="predicted"/>
<dbReference type="PANTHER" id="PTHR43798">
    <property type="entry name" value="MONOACYLGLYCEROL LIPASE"/>
    <property type="match status" value="1"/>
</dbReference>
<protein>
    <submittedName>
        <fullName evidence="2">Alpha/beta hydrolase fold protein</fullName>
    </submittedName>
</protein>
<accession>A0ABT2QUL6</accession>
<dbReference type="Gene3D" id="3.40.50.1820">
    <property type="entry name" value="alpha/beta hydrolase"/>
    <property type="match status" value="1"/>
</dbReference>
<dbReference type="GO" id="GO:0016787">
    <property type="term" value="F:hydrolase activity"/>
    <property type="evidence" value="ECO:0007669"/>
    <property type="project" value="UniProtKB-KW"/>
</dbReference>
<evidence type="ECO:0000259" key="1">
    <source>
        <dbReference type="Pfam" id="PF00561"/>
    </source>
</evidence>
<sequence>MSKVDHGERRSSLRLEHGELSFLHAGRGAPVVLFHGLNGNAESWRYQLHDLAGELEMWAWDAPGYGDSDIAGETLDDLARVAIGFIKRIASGPVNLVGHSMGGLVAMRVAMLEPGLVRRLVLSCTHPGHGLSGAAASDQRYQRRLRELQELPGPVYGERRARGMLPANADPAVFREVARIAAQSRPEGMGRAALAIQRASLQAELSRILAPSLVITGDQDRVAPLSKAEPLLNGIADVRHLALDGLGHAPYMEDRRRYNAALTDFLLRRDASG</sequence>
<dbReference type="InterPro" id="IPR029058">
    <property type="entry name" value="AB_hydrolase_fold"/>
</dbReference>
<gene>
    <name evidence="2" type="ORF">MA04_00514</name>
</gene>
<name>A0ABT2QUL6_9GAMM</name>
<keyword evidence="2" id="KW-0378">Hydrolase</keyword>
<keyword evidence="3" id="KW-1185">Reference proteome</keyword>